<feature type="region of interest" description="Disordered" evidence="3">
    <location>
        <begin position="650"/>
        <end position="896"/>
    </location>
</feature>
<dbReference type="InterPro" id="IPR002543">
    <property type="entry name" value="FtsK_dom"/>
</dbReference>
<dbReference type="SUPFAM" id="SSF52540">
    <property type="entry name" value="P-loop containing nucleoside triphosphate hydrolases"/>
    <property type="match status" value="1"/>
</dbReference>
<dbReference type="Gene3D" id="3.40.50.300">
    <property type="entry name" value="P-loop containing nucleotide triphosphate hydrolases"/>
    <property type="match status" value="2"/>
</dbReference>
<keyword evidence="1" id="KW-0597">Phosphoprotein</keyword>
<dbReference type="EMBL" id="JAERRH010000003">
    <property type="protein sequence ID" value="MBL1105367.1"/>
    <property type="molecule type" value="Genomic_DNA"/>
</dbReference>
<feature type="binding site" evidence="2">
    <location>
        <begin position="1153"/>
        <end position="1160"/>
    </location>
    <ligand>
        <name>ATP</name>
        <dbReference type="ChEBI" id="CHEBI:30616"/>
    </ligand>
</feature>
<comment type="caution">
    <text evidence="6">The sequence shown here is derived from an EMBL/GenBank/DDBJ whole genome shotgun (WGS) entry which is preliminary data.</text>
</comment>
<dbReference type="Pfam" id="PF01580">
    <property type="entry name" value="FtsK_SpoIIIE"/>
    <property type="match status" value="1"/>
</dbReference>
<dbReference type="SUPFAM" id="SSF49879">
    <property type="entry name" value="SMAD/FHA domain"/>
    <property type="match status" value="1"/>
</dbReference>
<dbReference type="InterPro" id="IPR008984">
    <property type="entry name" value="SMAD_FHA_dom_sf"/>
</dbReference>
<dbReference type="InterPro" id="IPR000253">
    <property type="entry name" value="FHA_dom"/>
</dbReference>
<feature type="compositionally biased region" description="Gly residues" evidence="3">
    <location>
        <begin position="412"/>
        <end position="425"/>
    </location>
</feature>
<reference evidence="6 7" key="1">
    <citation type="submission" date="2021-01" db="EMBL/GenBank/DDBJ databases">
        <title>WGS of actinomycetes isolated from Thailand.</title>
        <authorList>
            <person name="Thawai C."/>
        </authorList>
    </citation>
    <scope>NUCLEOTIDE SEQUENCE [LARGE SCALE GENOMIC DNA]</scope>
    <source>
        <strain evidence="6 7">CH5-8</strain>
    </source>
</reference>
<feature type="compositionally biased region" description="Low complexity" evidence="3">
    <location>
        <begin position="283"/>
        <end position="306"/>
    </location>
</feature>
<keyword evidence="2" id="KW-0547">Nucleotide-binding</keyword>
<feature type="compositionally biased region" description="Low complexity" evidence="3">
    <location>
        <begin position="788"/>
        <end position="823"/>
    </location>
</feature>
<proteinExistence type="predicted"/>
<dbReference type="PROSITE" id="PS50006">
    <property type="entry name" value="FHA_DOMAIN"/>
    <property type="match status" value="1"/>
</dbReference>
<evidence type="ECO:0000313" key="6">
    <source>
        <dbReference type="EMBL" id="MBL1105367.1"/>
    </source>
</evidence>
<dbReference type="InterPro" id="IPR003593">
    <property type="entry name" value="AAA+_ATPase"/>
</dbReference>
<dbReference type="InterPro" id="IPR050923">
    <property type="entry name" value="Cell_Proc_Reg/RNA_Proc"/>
</dbReference>
<sequence>MQIRLTVVDPLGPSPQRGRAACRDVLVTAPAGTELAAVASALAGAVTGESGAGREAGGASVVLYAGAERLDPRRRTLGEPPLVDGAVLSLGAPAAPEPHPELDDAPTQLHVVAGPDAGGVHLLHGGRITVGRSADADVPLDDPDVSRLHCAVTVGADGRVSVADLGSTNGTSLDGTRVTDRPVRFAAGSLLRIGESALRVTPFGGPGMRIRTVPDGEGCVRITMGGGDGSPRAGGPGGEQSPPAAARGRGGAPAGRSPSPGAGAPAGTVAPPAGAGSRSGRQPSAGAADPGAAGAPSAGPGNAARGATHHTYGPYDSAGWGASGDGAGAQEHRRGQSPVVPGQAGAPGVESRDHGSGASGTAPGGDTHAGQYGASGTTPGGDTHTGHYGASGTAPGGDTDAGHYGAGAGYAGGTGGEGVRAGGRKGTPVRGTEVPPGVRQGKADAPQGTRRRGLGAWARRLAGGRVEQPAVPAAYDGTAVRAGGAPAPGVPRQPETWPDPAALLLTALGPGPRLWERGPGHPEALTVRLGTADRSAPDGSGLLPAVPVTAALREAGALGLAGPRPRLSGLARAVLAQLAALHSPDLLEIVLISADHTRPVADRTAEWAWLGWLPHVRPGHGQDCRLLLAYDREQAAARTEELLRRVEDHAATGRTTAHPAAPRGTDPAEPGARGGTAPYGTSGGRAGDTSPAGPSAPGTPDAAAPAPGPSGTGAHPGAPDGPAAGPRPANPGVSAAGPHPASPGVSATGPYPANPGASATGPHPAGPDISTAVPRPGTPTAPYPGTPGVPVDGTVPGPGAHARGPAGAHAPGAAPAAPTAEPPSVSGGRGTAPGSHGTAPGNHGAGAGAGAGSHGTAPRSHGTAPGNHGTAPGSHGTAPGSHGTAPGSHGAGAGVGSHGAGVGVGVGVGVGSHGAGDVGSTASVATPPDGEGAARRPSWARADAGPAGAGGFAGPYTVVVVDGDPGGSALRDALARLAVAGPRAGIHVVCLAETEPASPASPVTRTYEAACAVTPTFRHCGAVALLSGDVAAGLQLLRVAPGGPAGPGTQAAVDAVSAAWAERFARALAPLRPDGPAGEPLALVSAPLPQSARLLDELGLARATPASLMARWADAADDTESLGGRARAVLGAGPRGPVTADLVADGPHLLIEGPAGSGRTELLRTVVASLAAAERPDRLAVVLLDGRDGVGTGSGRGEGLRVCTDIPHVTTHLIANDPVRMREFAQSLAAELKRRAELLGRTDFARWHAGREVSGRMVTQRSSPSGDPLGQRSSPSGDPLGQRSSPSGDPLGQRSSPSGDPLGQRSSAASSGDIEAPPSSTLRLRPGAAARQRAAAVPPLPRLVVVVDDLDALVSPALGSPGRPAAGSVIRALEAVAREGERLGVHLVAAAASGGRTAESEPALRASLRVVLDAPQPGPDQPAPGRGRLAYADGRAVGLQGGRVTGRIPRTATQRPTVVPLDWQRMGDPPARRPVRELGNGPTDLALLASAVERAAREVAAAEVPSLL</sequence>
<feature type="compositionally biased region" description="Low complexity" evidence="3">
    <location>
        <begin position="254"/>
        <end position="276"/>
    </location>
</feature>
<feature type="domain" description="FHA" evidence="4">
    <location>
        <begin position="128"/>
        <end position="178"/>
    </location>
</feature>
<feature type="compositionally biased region" description="Pro residues" evidence="3">
    <location>
        <begin position="776"/>
        <end position="787"/>
    </location>
</feature>
<feature type="region of interest" description="Disordered" evidence="3">
    <location>
        <begin position="1252"/>
        <end position="1327"/>
    </location>
</feature>
<feature type="region of interest" description="Disordered" evidence="3">
    <location>
        <begin position="412"/>
        <end position="453"/>
    </location>
</feature>
<feature type="compositionally biased region" description="Gly residues" evidence="3">
    <location>
        <begin position="224"/>
        <end position="238"/>
    </location>
</feature>
<feature type="compositionally biased region" description="Low complexity" evidence="3">
    <location>
        <begin position="689"/>
        <end position="705"/>
    </location>
</feature>
<evidence type="ECO:0000256" key="1">
    <source>
        <dbReference type="ARBA" id="ARBA00022553"/>
    </source>
</evidence>
<dbReference type="SMART" id="SM00240">
    <property type="entry name" value="FHA"/>
    <property type="match status" value="1"/>
</dbReference>
<evidence type="ECO:0000313" key="7">
    <source>
        <dbReference type="Proteomes" id="UP000621386"/>
    </source>
</evidence>
<organism evidence="6 7">
    <name type="scientific">Streptomyces musisoli</name>
    <dbReference type="NCBI Taxonomy" id="2802280"/>
    <lineage>
        <taxon>Bacteria</taxon>
        <taxon>Bacillati</taxon>
        <taxon>Actinomycetota</taxon>
        <taxon>Actinomycetes</taxon>
        <taxon>Kitasatosporales</taxon>
        <taxon>Streptomycetaceae</taxon>
        <taxon>Streptomyces</taxon>
    </lineage>
</organism>
<dbReference type="PANTHER" id="PTHR23308">
    <property type="entry name" value="NUCLEAR INHIBITOR OF PROTEIN PHOSPHATASE-1"/>
    <property type="match status" value="1"/>
</dbReference>
<feature type="region of interest" description="Disordered" evidence="3">
    <location>
        <begin position="918"/>
        <end position="947"/>
    </location>
</feature>
<feature type="compositionally biased region" description="Low complexity" evidence="3">
    <location>
        <begin position="376"/>
        <end position="388"/>
    </location>
</feature>
<dbReference type="SMART" id="SM00382">
    <property type="entry name" value="AAA"/>
    <property type="match status" value="1"/>
</dbReference>
<feature type="compositionally biased region" description="Polar residues" evidence="3">
    <location>
        <begin position="1257"/>
        <end position="1310"/>
    </location>
</feature>
<gene>
    <name evidence="6" type="ORF">JK361_12335</name>
</gene>
<dbReference type="RefSeq" id="WP_201815883.1">
    <property type="nucleotide sequence ID" value="NZ_JAERRH010000003.1"/>
</dbReference>
<feature type="region of interest" description="Disordered" evidence="3">
    <location>
        <begin position="209"/>
        <end position="400"/>
    </location>
</feature>
<evidence type="ECO:0000256" key="3">
    <source>
        <dbReference type="SAM" id="MobiDB-lite"/>
    </source>
</evidence>
<accession>A0ABS1NZW0</accession>
<name>A0ABS1NZW0_9ACTN</name>
<dbReference type="InterPro" id="IPR027417">
    <property type="entry name" value="P-loop_NTPase"/>
</dbReference>
<protein>
    <submittedName>
        <fullName evidence="6">FHA domain-containing protein</fullName>
    </submittedName>
</protein>
<evidence type="ECO:0000259" key="5">
    <source>
        <dbReference type="PROSITE" id="PS50901"/>
    </source>
</evidence>
<keyword evidence="2" id="KW-0067">ATP-binding</keyword>
<dbReference type="Proteomes" id="UP000621386">
    <property type="component" value="Unassembled WGS sequence"/>
</dbReference>
<dbReference type="PROSITE" id="PS50901">
    <property type="entry name" value="FTSK"/>
    <property type="match status" value="1"/>
</dbReference>
<keyword evidence="7" id="KW-1185">Reference proteome</keyword>
<feature type="domain" description="FtsK" evidence="5">
    <location>
        <begin position="1135"/>
        <end position="1423"/>
    </location>
</feature>
<feature type="compositionally biased region" description="Gly residues" evidence="3">
    <location>
        <begin position="843"/>
        <end position="853"/>
    </location>
</feature>
<evidence type="ECO:0000256" key="2">
    <source>
        <dbReference type="PROSITE-ProRule" id="PRU00289"/>
    </source>
</evidence>
<dbReference type="Gene3D" id="2.60.200.20">
    <property type="match status" value="1"/>
</dbReference>
<evidence type="ECO:0000259" key="4">
    <source>
        <dbReference type="PROSITE" id="PS50006"/>
    </source>
</evidence>
<dbReference type="Pfam" id="PF00498">
    <property type="entry name" value="FHA"/>
    <property type="match status" value="1"/>
</dbReference>
<dbReference type="CDD" id="cd00060">
    <property type="entry name" value="FHA"/>
    <property type="match status" value="1"/>
</dbReference>
<feature type="compositionally biased region" description="Low complexity" evidence="3">
    <location>
        <begin position="712"/>
        <end position="732"/>
    </location>
</feature>